<accession>A0A6J0K7C7</accession>
<dbReference type="OrthoDB" id="1109447at2759"/>
<gene>
    <name evidence="4" type="primary">LOC108815327</name>
</gene>
<dbReference type="InterPro" id="IPR002156">
    <property type="entry name" value="RNaseH_domain"/>
</dbReference>
<dbReference type="KEGG" id="rsz:108815327"/>
<dbReference type="RefSeq" id="XP_018443468.1">
    <property type="nucleotide sequence ID" value="XM_018587966.1"/>
</dbReference>
<feature type="region of interest" description="Disordered" evidence="1">
    <location>
        <begin position="1"/>
        <end position="35"/>
    </location>
</feature>
<sequence length="202" mass="22678">MVLEKATEAEEEWRSANNREPAPSPVRLSNNSSRQRWCPPQYGALKCNIGVSWDQTTSISGAAWILRDNNGAVLLHSRRAFSGVSSLMEAELCGFWFAVESMVSTRQRNVIFESHYNLAREALLNPTRFPSLCSLLNEIISLFPRLQTWQMAYAGMRMFNVIVLLQGLRTVWLVMGDSLHIYIARGGPSWLLVTLNAEASGS</sequence>
<evidence type="ECO:0000313" key="3">
    <source>
        <dbReference type="Proteomes" id="UP000504610"/>
    </source>
</evidence>
<dbReference type="PANTHER" id="PTHR47074">
    <property type="entry name" value="BNAC02G40300D PROTEIN"/>
    <property type="match status" value="1"/>
</dbReference>
<dbReference type="InterPro" id="IPR044730">
    <property type="entry name" value="RNase_H-like_dom_plant"/>
</dbReference>
<feature type="domain" description="RNase H type-1" evidence="2">
    <location>
        <begin position="51"/>
        <end position="152"/>
    </location>
</feature>
<reference evidence="3" key="1">
    <citation type="journal article" date="2019" name="Database">
        <title>The radish genome database (RadishGD): an integrated information resource for radish genomics.</title>
        <authorList>
            <person name="Yu H.J."/>
            <person name="Baek S."/>
            <person name="Lee Y.J."/>
            <person name="Cho A."/>
            <person name="Mun J.H."/>
        </authorList>
    </citation>
    <scope>NUCLEOTIDE SEQUENCE [LARGE SCALE GENOMIC DNA]</scope>
    <source>
        <strain evidence="3">cv. WK10039</strain>
    </source>
</reference>
<evidence type="ECO:0000259" key="2">
    <source>
        <dbReference type="Pfam" id="PF13456"/>
    </source>
</evidence>
<dbReference type="AlphaFoldDB" id="A0A6J0K7C7"/>
<protein>
    <submittedName>
        <fullName evidence="4">Uncharacterized protein LOC108815327</fullName>
    </submittedName>
</protein>
<dbReference type="PANTHER" id="PTHR47074:SF11">
    <property type="entry name" value="REVERSE TRANSCRIPTASE-LIKE PROTEIN"/>
    <property type="match status" value="1"/>
</dbReference>
<evidence type="ECO:0000256" key="1">
    <source>
        <dbReference type="SAM" id="MobiDB-lite"/>
    </source>
</evidence>
<dbReference type="GeneID" id="108815327"/>
<proteinExistence type="predicted"/>
<dbReference type="Proteomes" id="UP000504610">
    <property type="component" value="Chromosome 7"/>
</dbReference>
<feature type="compositionally biased region" description="Basic and acidic residues" evidence="1">
    <location>
        <begin position="1"/>
        <end position="14"/>
    </location>
</feature>
<dbReference type="Pfam" id="PF13456">
    <property type="entry name" value="RVT_3"/>
    <property type="match status" value="1"/>
</dbReference>
<reference evidence="4" key="2">
    <citation type="submission" date="2025-08" db="UniProtKB">
        <authorList>
            <consortium name="RefSeq"/>
        </authorList>
    </citation>
    <scope>IDENTIFICATION</scope>
    <source>
        <tissue evidence="4">Leaf</tissue>
    </source>
</reference>
<organism evidence="3 4">
    <name type="scientific">Raphanus sativus</name>
    <name type="common">Radish</name>
    <name type="synonym">Raphanus raphanistrum var. sativus</name>
    <dbReference type="NCBI Taxonomy" id="3726"/>
    <lineage>
        <taxon>Eukaryota</taxon>
        <taxon>Viridiplantae</taxon>
        <taxon>Streptophyta</taxon>
        <taxon>Embryophyta</taxon>
        <taxon>Tracheophyta</taxon>
        <taxon>Spermatophyta</taxon>
        <taxon>Magnoliopsida</taxon>
        <taxon>eudicotyledons</taxon>
        <taxon>Gunneridae</taxon>
        <taxon>Pentapetalae</taxon>
        <taxon>rosids</taxon>
        <taxon>malvids</taxon>
        <taxon>Brassicales</taxon>
        <taxon>Brassicaceae</taxon>
        <taxon>Brassiceae</taxon>
        <taxon>Raphanus</taxon>
    </lineage>
</organism>
<name>A0A6J0K7C7_RAPSA</name>
<keyword evidence="3" id="KW-1185">Reference proteome</keyword>
<dbReference type="GO" id="GO:0003676">
    <property type="term" value="F:nucleic acid binding"/>
    <property type="evidence" value="ECO:0007669"/>
    <property type="project" value="InterPro"/>
</dbReference>
<dbReference type="CDD" id="cd06222">
    <property type="entry name" value="RNase_H_like"/>
    <property type="match status" value="1"/>
</dbReference>
<dbReference type="InterPro" id="IPR052929">
    <property type="entry name" value="RNase_H-like_EbsB-rel"/>
</dbReference>
<dbReference type="GO" id="GO:0004523">
    <property type="term" value="F:RNA-DNA hybrid ribonuclease activity"/>
    <property type="evidence" value="ECO:0007669"/>
    <property type="project" value="InterPro"/>
</dbReference>
<evidence type="ECO:0000313" key="4">
    <source>
        <dbReference type="RefSeq" id="XP_018443468.1"/>
    </source>
</evidence>